<feature type="region of interest" description="Disordered" evidence="19">
    <location>
        <begin position="469"/>
        <end position="515"/>
    </location>
</feature>
<evidence type="ECO:0000313" key="22">
    <source>
        <dbReference type="Proteomes" id="UP000008743"/>
    </source>
</evidence>
<evidence type="ECO:0000256" key="1">
    <source>
        <dbReference type="ARBA" id="ARBA00001974"/>
    </source>
</evidence>
<evidence type="ECO:0000256" key="12">
    <source>
        <dbReference type="ARBA" id="ARBA00023136"/>
    </source>
</evidence>
<dbReference type="InterPro" id="IPR007266">
    <property type="entry name" value="Ero1"/>
</dbReference>
<dbReference type="GO" id="GO:0016972">
    <property type="term" value="F:thiol oxidase activity"/>
    <property type="evidence" value="ECO:0007669"/>
    <property type="project" value="InterPro"/>
</dbReference>
<feature type="binding site" evidence="17">
    <location>
        <position position="210"/>
    </location>
    <ligand>
        <name>FAD</name>
        <dbReference type="ChEBI" id="CHEBI:57692"/>
    </ligand>
</feature>
<comment type="similarity">
    <text evidence="3">Belongs to the EROs family.</text>
</comment>
<feature type="signal peptide" evidence="20">
    <location>
        <begin position="1"/>
        <end position="35"/>
    </location>
</feature>
<evidence type="ECO:0000256" key="15">
    <source>
        <dbReference type="ARBA" id="ARBA00023284"/>
    </source>
</evidence>
<feature type="compositionally biased region" description="Low complexity" evidence="19">
    <location>
        <begin position="490"/>
        <end position="511"/>
    </location>
</feature>
<dbReference type="InterPro" id="IPR037192">
    <property type="entry name" value="ERO1-like_sf"/>
</dbReference>
<evidence type="ECO:0000256" key="9">
    <source>
        <dbReference type="ARBA" id="ARBA00022827"/>
    </source>
</evidence>
<gene>
    <name evidence="21" type="ORF">CAOG_003084</name>
</gene>
<dbReference type="STRING" id="595528.A0A0D2WMJ0"/>
<dbReference type="GO" id="GO:0015035">
    <property type="term" value="F:protein-disulfide reductase activity"/>
    <property type="evidence" value="ECO:0007669"/>
    <property type="project" value="InterPro"/>
</dbReference>
<dbReference type="RefSeq" id="XP_004363923.2">
    <property type="nucleotide sequence ID" value="XM_004363866.2"/>
</dbReference>
<sequence>MRPSQASTDGAIRASSLLVLLLLALLAAIANSAASSPPYSTPSSSSLPLVLRETEKDQCFCQLSGKVDDCCCDVETVDLLNNGRIHAQISALLENRYFQFFRVNLERTCPFWADDGMCASKDCAIAPCSDNEVPQGIREFEMKHGRSAACESIETATIGLGSIDSSVSHTESSVLAEWSAYDDSADTFCELDDENDAGLQYINLKRNPERYTGYMGPSANRIWRAIYQENCFLDNPSSGDGADGRTGAESSDGYSQDQMAALLTNAAGSPMSSGPRDPVPMQEILGNMCIERRVFYRVISGLHSSISIHLTHQYFDKTLRQYVPNLEDFARRFGPTHTAGEGPSRLKNLYFTYLLLLRAVTKARSVWQAESFFTGNPTEDASVKAQIDQLVSTSLTCPSTFDERIMFAGDPAMARIMKAEFREHFRNVSRIMDCVGCDKCRLWGKIQTQGIATALKILFSAHLDEDDQAPLDSADLTPDVQDDPAAIKPQQQQQQHQQQQQQQQQHQKQQQTARRRLNLRRSEIVSLFNTLGRLSESLKAVEDFRLMTKDAFSIPSPVQGAETWMEMLV</sequence>
<feature type="disulfide bond" description="Redox-active" evidence="18">
    <location>
        <begin position="118"/>
        <end position="123"/>
    </location>
</feature>
<comment type="subcellular location">
    <subcellularLocation>
        <location evidence="2">Endoplasmic reticulum membrane</location>
        <topology evidence="2">Peripheral membrane protein</topology>
        <orientation evidence="2">Lumenal side</orientation>
    </subcellularLocation>
</comment>
<dbReference type="AlphaFoldDB" id="A0A0D2WMJ0"/>
<evidence type="ECO:0000256" key="11">
    <source>
        <dbReference type="ARBA" id="ARBA00023002"/>
    </source>
</evidence>
<dbReference type="PANTHER" id="PTHR12613:SF0">
    <property type="entry name" value="ERO1-LIKE PROTEIN"/>
    <property type="match status" value="1"/>
</dbReference>
<keyword evidence="15" id="KW-0676">Redox-active center</keyword>
<evidence type="ECO:0000256" key="5">
    <source>
        <dbReference type="ARBA" id="ARBA00022448"/>
    </source>
</evidence>
<feature type="binding site" evidence="17">
    <location>
        <position position="332"/>
    </location>
    <ligand>
        <name>FAD</name>
        <dbReference type="ChEBI" id="CHEBI:57692"/>
    </ligand>
</feature>
<evidence type="ECO:0000256" key="2">
    <source>
        <dbReference type="ARBA" id="ARBA00004367"/>
    </source>
</evidence>
<keyword evidence="6" id="KW-0285">Flavoprotein</keyword>
<organism evidence="21 22">
    <name type="scientific">Capsaspora owczarzaki (strain ATCC 30864)</name>
    <dbReference type="NCBI Taxonomy" id="595528"/>
    <lineage>
        <taxon>Eukaryota</taxon>
        <taxon>Filasterea</taxon>
        <taxon>Capsaspora</taxon>
    </lineage>
</organism>
<keyword evidence="11" id="KW-0560">Oxidoreductase</keyword>
<evidence type="ECO:0000256" key="10">
    <source>
        <dbReference type="ARBA" id="ARBA00022982"/>
    </source>
</evidence>
<dbReference type="GO" id="GO:0005789">
    <property type="term" value="C:endoplasmic reticulum membrane"/>
    <property type="evidence" value="ECO:0007669"/>
    <property type="project" value="UniProtKB-SubCell"/>
</dbReference>
<evidence type="ECO:0000313" key="21">
    <source>
        <dbReference type="EMBL" id="KJE92055.1"/>
    </source>
</evidence>
<dbReference type="SUPFAM" id="SSF110019">
    <property type="entry name" value="ERO1-like"/>
    <property type="match status" value="2"/>
</dbReference>
<feature type="binding site" evidence="17">
    <location>
        <position position="212"/>
    </location>
    <ligand>
        <name>FAD</name>
        <dbReference type="ChEBI" id="CHEBI:57692"/>
    </ligand>
</feature>
<feature type="binding site" evidence="17">
    <location>
        <position position="223"/>
    </location>
    <ligand>
        <name>FAD</name>
        <dbReference type="ChEBI" id="CHEBI:57692"/>
    </ligand>
</feature>
<evidence type="ECO:0000256" key="19">
    <source>
        <dbReference type="SAM" id="MobiDB-lite"/>
    </source>
</evidence>
<evidence type="ECO:0000256" key="14">
    <source>
        <dbReference type="ARBA" id="ARBA00023180"/>
    </source>
</evidence>
<keyword evidence="14" id="KW-0325">Glycoprotein</keyword>
<evidence type="ECO:0000256" key="13">
    <source>
        <dbReference type="ARBA" id="ARBA00023157"/>
    </source>
</evidence>
<dbReference type="Proteomes" id="UP000008743">
    <property type="component" value="Unassembled WGS sequence"/>
</dbReference>
<dbReference type="PIRSF" id="PIRSF017205">
    <property type="entry name" value="ERO1"/>
    <property type="match status" value="1"/>
</dbReference>
<dbReference type="FunCoup" id="A0A0D2WMJ0">
    <property type="interactions" value="316"/>
</dbReference>
<evidence type="ECO:0000256" key="4">
    <source>
        <dbReference type="ARBA" id="ARBA00011802"/>
    </source>
</evidence>
<dbReference type="EMBL" id="KE346363">
    <property type="protein sequence ID" value="KJE92055.1"/>
    <property type="molecule type" value="Genomic_DNA"/>
</dbReference>
<keyword evidence="5" id="KW-0813">Transport</keyword>
<dbReference type="GO" id="GO:0034975">
    <property type="term" value="P:protein folding in endoplasmic reticulum"/>
    <property type="evidence" value="ECO:0007669"/>
    <property type="project" value="InterPro"/>
</dbReference>
<keyword evidence="7 20" id="KW-0732">Signal</keyword>
<dbReference type="GO" id="GO:0071949">
    <property type="term" value="F:FAD binding"/>
    <property type="evidence" value="ECO:0007669"/>
    <property type="project" value="InterPro"/>
</dbReference>
<evidence type="ECO:0000256" key="6">
    <source>
        <dbReference type="ARBA" id="ARBA00022630"/>
    </source>
</evidence>
<evidence type="ECO:0000256" key="8">
    <source>
        <dbReference type="ARBA" id="ARBA00022824"/>
    </source>
</evidence>
<protein>
    <submittedName>
        <fullName evidence="21">Ero1l</fullName>
    </submittedName>
</protein>
<feature type="chain" id="PRO_5002254484" evidence="20">
    <location>
        <begin position="36"/>
        <end position="569"/>
    </location>
</feature>
<dbReference type="PANTHER" id="PTHR12613">
    <property type="entry name" value="ERO1-RELATED"/>
    <property type="match status" value="1"/>
</dbReference>
<feature type="binding site" evidence="17">
    <location>
        <position position="300"/>
    </location>
    <ligand>
        <name>FAD</name>
        <dbReference type="ChEBI" id="CHEBI:57692"/>
    </ligand>
</feature>
<reference evidence="22" key="1">
    <citation type="submission" date="2011-02" db="EMBL/GenBank/DDBJ databases">
        <title>The Genome Sequence of Capsaspora owczarzaki ATCC 30864.</title>
        <authorList>
            <person name="Russ C."/>
            <person name="Cuomo C."/>
            <person name="Burger G."/>
            <person name="Gray M.W."/>
            <person name="Holland P.W.H."/>
            <person name="King N."/>
            <person name="Lang F.B.F."/>
            <person name="Roger A.J."/>
            <person name="Ruiz-Trillo I."/>
            <person name="Young S.K."/>
            <person name="Zeng Q."/>
            <person name="Gargeya S."/>
            <person name="Alvarado L."/>
            <person name="Berlin A."/>
            <person name="Chapman S.B."/>
            <person name="Chen Z."/>
            <person name="Freedman E."/>
            <person name="Gellesch M."/>
            <person name="Goldberg J."/>
            <person name="Griggs A."/>
            <person name="Gujja S."/>
            <person name="Heilman E."/>
            <person name="Heiman D."/>
            <person name="Howarth C."/>
            <person name="Mehta T."/>
            <person name="Neiman D."/>
            <person name="Pearson M."/>
            <person name="Roberts A."/>
            <person name="Saif S."/>
            <person name="Shea T."/>
            <person name="Shenoy N."/>
            <person name="Sisk P."/>
            <person name="Stolte C."/>
            <person name="Sykes S."/>
            <person name="White J."/>
            <person name="Yandava C."/>
            <person name="Haas B."/>
            <person name="Nusbaum C."/>
            <person name="Birren B."/>
        </authorList>
    </citation>
    <scope>NUCLEOTIDE SEQUENCE</scope>
    <source>
        <strain evidence="22">ATCC 30864</strain>
    </source>
</reference>
<name>A0A0D2WMJ0_CAPO3</name>
<feature type="active site" evidence="16">
    <location>
        <position position="440"/>
    </location>
</feature>
<dbReference type="InParanoid" id="A0A0D2WMJ0"/>
<keyword evidence="22" id="KW-1185">Reference proteome</keyword>
<comment type="subunit">
    <text evidence="4">May function both as a monomer and a homodimer.</text>
</comment>
<dbReference type="Pfam" id="PF04137">
    <property type="entry name" value="ERO1"/>
    <property type="match status" value="1"/>
</dbReference>
<dbReference type="PhylomeDB" id="A0A0D2WMJ0"/>
<feature type="disulfide bond" description="Redox-active" evidence="18">
    <location>
        <begin position="437"/>
        <end position="440"/>
    </location>
</feature>
<evidence type="ECO:0000256" key="3">
    <source>
        <dbReference type="ARBA" id="ARBA00008277"/>
    </source>
</evidence>
<proteinExistence type="inferred from homology"/>
<keyword evidence="13 18" id="KW-1015">Disulfide bond</keyword>
<dbReference type="eggNOG" id="KOG2608">
    <property type="taxonomic scope" value="Eukaryota"/>
</dbReference>
<feature type="active site" description="Nucleophile" evidence="16">
    <location>
        <position position="437"/>
    </location>
</feature>
<evidence type="ECO:0000256" key="18">
    <source>
        <dbReference type="PIRSR" id="PIRSR017205-3"/>
    </source>
</evidence>
<feature type="binding site" evidence="17">
    <location>
        <position position="303"/>
    </location>
    <ligand>
        <name>FAD</name>
        <dbReference type="ChEBI" id="CHEBI:57692"/>
    </ligand>
</feature>
<evidence type="ECO:0000256" key="16">
    <source>
        <dbReference type="PIRSR" id="PIRSR017205-1"/>
    </source>
</evidence>
<accession>A0A0D2WMJ0</accession>
<evidence type="ECO:0000256" key="7">
    <source>
        <dbReference type="ARBA" id="ARBA00022729"/>
    </source>
</evidence>
<evidence type="ECO:0000256" key="17">
    <source>
        <dbReference type="PIRSR" id="PIRSR017205-2"/>
    </source>
</evidence>
<dbReference type="OrthoDB" id="269384at2759"/>
<keyword evidence="12" id="KW-0472">Membrane</keyword>
<keyword evidence="8" id="KW-0256">Endoplasmic reticulum</keyword>
<keyword evidence="10" id="KW-0249">Electron transport</keyword>
<keyword evidence="9 17" id="KW-0274">FAD</keyword>
<comment type="cofactor">
    <cofactor evidence="1 17">
        <name>FAD</name>
        <dbReference type="ChEBI" id="CHEBI:57692"/>
    </cofactor>
</comment>
<evidence type="ECO:0000256" key="20">
    <source>
        <dbReference type="SAM" id="SignalP"/>
    </source>
</evidence>